<sequence length="147" mass="16560">MRFLKKLVTALLLLFIPIILDAYLHEYSKVYQERGLATGQPGINRFSGNPPGETTVLGRPYDGAPPLVSHDINGLAINGSENECLDCHMEGLELDEGNTATKIPASHYINEYTKEQKKDQVLGIWYNCFQCHVPQSEEEPPYSRENH</sequence>
<comment type="similarity">
    <text evidence="2">Belongs to the NapB family.</text>
</comment>
<gene>
    <name evidence="12" type="ORF">LCGC14_0797050</name>
</gene>
<keyword evidence="5" id="KW-0349">Heme</keyword>
<evidence type="ECO:0000256" key="11">
    <source>
        <dbReference type="ARBA" id="ARBA00031832"/>
    </source>
</evidence>
<dbReference type="AlphaFoldDB" id="A0A0F9QAL0"/>
<reference evidence="12" key="1">
    <citation type="journal article" date="2015" name="Nature">
        <title>Complex archaea that bridge the gap between prokaryotes and eukaryotes.</title>
        <authorList>
            <person name="Spang A."/>
            <person name="Saw J.H."/>
            <person name="Jorgensen S.L."/>
            <person name="Zaremba-Niedzwiedzka K."/>
            <person name="Martijn J."/>
            <person name="Lind A.E."/>
            <person name="van Eijk R."/>
            <person name="Schleper C."/>
            <person name="Guy L."/>
            <person name="Ettema T.J."/>
        </authorList>
    </citation>
    <scope>NUCLEOTIDE SEQUENCE</scope>
</reference>
<accession>A0A0F9QAL0</accession>
<evidence type="ECO:0000256" key="3">
    <source>
        <dbReference type="ARBA" id="ARBA00013773"/>
    </source>
</evidence>
<evidence type="ECO:0000256" key="10">
    <source>
        <dbReference type="ARBA" id="ARBA00023004"/>
    </source>
</evidence>
<dbReference type="PANTHER" id="PTHR38604:SF1">
    <property type="entry name" value="PERIPLASMIC NITRATE REDUCTASE, ELECTRON TRANSFER SUBUNIT"/>
    <property type="match status" value="1"/>
</dbReference>
<dbReference type="InterPro" id="IPR005591">
    <property type="entry name" value="NapB"/>
</dbReference>
<evidence type="ECO:0000256" key="2">
    <source>
        <dbReference type="ARBA" id="ARBA00007368"/>
    </source>
</evidence>
<keyword evidence="4" id="KW-0813">Transport</keyword>
<dbReference type="GO" id="GO:0042597">
    <property type="term" value="C:periplasmic space"/>
    <property type="evidence" value="ECO:0007669"/>
    <property type="project" value="UniProtKB-SubCell"/>
</dbReference>
<dbReference type="Pfam" id="PF03892">
    <property type="entry name" value="NapB"/>
    <property type="match status" value="1"/>
</dbReference>
<protein>
    <recommendedName>
        <fullName evidence="3">Periplasmic nitrate reductase, electron transfer subunit</fullName>
    </recommendedName>
    <alternativeName>
        <fullName evidence="11">Diheme cytochrome c NapB</fullName>
    </alternativeName>
</protein>
<keyword evidence="6" id="KW-0479">Metal-binding</keyword>
<evidence type="ECO:0000256" key="6">
    <source>
        <dbReference type="ARBA" id="ARBA00022723"/>
    </source>
</evidence>
<keyword evidence="8" id="KW-0574">Periplasm</keyword>
<dbReference type="PANTHER" id="PTHR38604">
    <property type="entry name" value="PERIPLASMIC NITRATE REDUCTASE, ELECTRON TRANSFER SUBUNIT"/>
    <property type="match status" value="1"/>
</dbReference>
<keyword evidence="10" id="KW-0408">Iron</keyword>
<evidence type="ECO:0000313" key="12">
    <source>
        <dbReference type="EMBL" id="KKN34097.1"/>
    </source>
</evidence>
<dbReference type="GO" id="GO:0009061">
    <property type="term" value="P:anaerobic respiration"/>
    <property type="evidence" value="ECO:0007669"/>
    <property type="project" value="InterPro"/>
</dbReference>
<dbReference type="Gene3D" id="1.10.1130.10">
    <property type="entry name" value="Flavocytochrome C3, Chain A"/>
    <property type="match status" value="1"/>
</dbReference>
<dbReference type="SUPFAM" id="SSF48695">
    <property type="entry name" value="Multiheme cytochromes"/>
    <property type="match status" value="1"/>
</dbReference>
<evidence type="ECO:0000256" key="7">
    <source>
        <dbReference type="ARBA" id="ARBA00022729"/>
    </source>
</evidence>
<keyword evidence="9" id="KW-0249">Electron transport</keyword>
<evidence type="ECO:0000256" key="8">
    <source>
        <dbReference type="ARBA" id="ARBA00022764"/>
    </source>
</evidence>
<keyword evidence="7" id="KW-0732">Signal</keyword>
<proteinExistence type="inferred from homology"/>
<evidence type="ECO:0000256" key="5">
    <source>
        <dbReference type="ARBA" id="ARBA00022617"/>
    </source>
</evidence>
<name>A0A0F9QAL0_9ZZZZ</name>
<dbReference type="InterPro" id="IPR036280">
    <property type="entry name" value="Multihaem_cyt_sf"/>
</dbReference>
<comment type="caution">
    <text evidence="12">The sequence shown here is derived from an EMBL/GenBank/DDBJ whole genome shotgun (WGS) entry which is preliminary data.</text>
</comment>
<comment type="subcellular location">
    <subcellularLocation>
        <location evidence="1">Periplasm</location>
    </subcellularLocation>
</comment>
<dbReference type="EMBL" id="LAZR01002128">
    <property type="protein sequence ID" value="KKN34097.1"/>
    <property type="molecule type" value="Genomic_DNA"/>
</dbReference>
<organism evidence="12">
    <name type="scientific">marine sediment metagenome</name>
    <dbReference type="NCBI Taxonomy" id="412755"/>
    <lineage>
        <taxon>unclassified sequences</taxon>
        <taxon>metagenomes</taxon>
        <taxon>ecological metagenomes</taxon>
    </lineage>
</organism>
<evidence type="ECO:0000256" key="4">
    <source>
        <dbReference type="ARBA" id="ARBA00022448"/>
    </source>
</evidence>
<evidence type="ECO:0000256" key="1">
    <source>
        <dbReference type="ARBA" id="ARBA00004418"/>
    </source>
</evidence>
<evidence type="ECO:0000256" key="9">
    <source>
        <dbReference type="ARBA" id="ARBA00022982"/>
    </source>
</evidence>
<dbReference type="GO" id="GO:0046872">
    <property type="term" value="F:metal ion binding"/>
    <property type="evidence" value="ECO:0007669"/>
    <property type="project" value="UniProtKB-KW"/>
</dbReference>